<organism evidence="3 4">
    <name type="scientific">Collybia nuda</name>
    <dbReference type="NCBI Taxonomy" id="64659"/>
    <lineage>
        <taxon>Eukaryota</taxon>
        <taxon>Fungi</taxon>
        <taxon>Dikarya</taxon>
        <taxon>Basidiomycota</taxon>
        <taxon>Agaricomycotina</taxon>
        <taxon>Agaricomycetes</taxon>
        <taxon>Agaricomycetidae</taxon>
        <taxon>Agaricales</taxon>
        <taxon>Tricholomatineae</taxon>
        <taxon>Clitocybaceae</taxon>
        <taxon>Collybia</taxon>
    </lineage>
</organism>
<evidence type="ECO:0000313" key="3">
    <source>
        <dbReference type="EMBL" id="KAF9457150.1"/>
    </source>
</evidence>
<gene>
    <name evidence="3" type="ORF">BDZ94DRAFT_1176202</name>
</gene>
<evidence type="ECO:0000256" key="2">
    <source>
        <dbReference type="SAM" id="Phobius"/>
    </source>
</evidence>
<protein>
    <submittedName>
        <fullName evidence="3">Uncharacterized protein</fullName>
    </submittedName>
</protein>
<evidence type="ECO:0000313" key="4">
    <source>
        <dbReference type="Proteomes" id="UP000807353"/>
    </source>
</evidence>
<sequence length="231" mass="24861">MSDSNVEIVDDRDPRVKYSDGWAPSGGNHEFGGTTHGTFLAGSKATFTFNGSSVEVYGTMGIDHKDPPVSTYSLDGSSLQTFNPPLPNAIQYQQLFFKSPTLDDKQHVLVVTSTISETAFWLDYFRIASNSISSPLSDPVSSVTPTTLSTSSPSVSGMPPTTPTNTPKLSINRTLIAAIAGGVAGGVLLVLLVFFFVFCYRRKRRFQKAAFGSSTHPDGSCEHRVLNSACH</sequence>
<feature type="region of interest" description="Disordered" evidence="1">
    <location>
        <begin position="135"/>
        <end position="166"/>
    </location>
</feature>
<name>A0A9P6CCH6_9AGAR</name>
<dbReference type="AlphaFoldDB" id="A0A9P6CCH6"/>
<keyword evidence="4" id="KW-1185">Reference proteome</keyword>
<proteinExistence type="predicted"/>
<dbReference type="Proteomes" id="UP000807353">
    <property type="component" value="Unassembled WGS sequence"/>
</dbReference>
<evidence type="ECO:0000256" key="1">
    <source>
        <dbReference type="SAM" id="MobiDB-lite"/>
    </source>
</evidence>
<dbReference type="Gene3D" id="2.60.120.260">
    <property type="entry name" value="Galactose-binding domain-like"/>
    <property type="match status" value="1"/>
</dbReference>
<keyword evidence="2" id="KW-1133">Transmembrane helix</keyword>
<feature type="compositionally biased region" description="Low complexity" evidence="1">
    <location>
        <begin position="135"/>
        <end position="159"/>
    </location>
</feature>
<keyword evidence="2" id="KW-0472">Membrane</keyword>
<dbReference type="OrthoDB" id="3265734at2759"/>
<dbReference type="EMBL" id="MU150385">
    <property type="protein sequence ID" value="KAF9457150.1"/>
    <property type="molecule type" value="Genomic_DNA"/>
</dbReference>
<feature type="transmembrane region" description="Helical" evidence="2">
    <location>
        <begin position="175"/>
        <end position="198"/>
    </location>
</feature>
<keyword evidence="2" id="KW-0812">Transmembrane</keyword>
<reference evidence="3" key="1">
    <citation type="submission" date="2020-11" db="EMBL/GenBank/DDBJ databases">
        <authorList>
            <consortium name="DOE Joint Genome Institute"/>
            <person name="Ahrendt S."/>
            <person name="Riley R."/>
            <person name="Andreopoulos W."/>
            <person name="Labutti K."/>
            <person name="Pangilinan J."/>
            <person name="Ruiz-Duenas F.J."/>
            <person name="Barrasa J.M."/>
            <person name="Sanchez-Garcia M."/>
            <person name="Camarero S."/>
            <person name="Miyauchi S."/>
            <person name="Serrano A."/>
            <person name="Linde D."/>
            <person name="Babiker R."/>
            <person name="Drula E."/>
            <person name="Ayuso-Fernandez I."/>
            <person name="Pacheco R."/>
            <person name="Padilla G."/>
            <person name="Ferreira P."/>
            <person name="Barriuso J."/>
            <person name="Kellner H."/>
            <person name="Castanera R."/>
            <person name="Alfaro M."/>
            <person name="Ramirez L."/>
            <person name="Pisabarro A.G."/>
            <person name="Kuo A."/>
            <person name="Tritt A."/>
            <person name="Lipzen A."/>
            <person name="He G."/>
            <person name="Yan M."/>
            <person name="Ng V."/>
            <person name="Cullen D."/>
            <person name="Martin F."/>
            <person name="Rosso M.-N."/>
            <person name="Henrissat B."/>
            <person name="Hibbett D."/>
            <person name="Martinez A.T."/>
            <person name="Grigoriev I.V."/>
        </authorList>
    </citation>
    <scope>NUCLEOTIDE SEQUENCE</scope>
    <source>
        <strain evidence="3">CBS 247.69</strain>
    </source>
</reference>
<comment type="caution">
    <text evidence="3">The sequence shown here is derived from an EMBL/GenBank/DDBJ whole genome shotgun (WGS) entry which is preliminary data.</text>
</comment>
<accession>A0A9P6CCH6</accession>